<dbReference type="RefSeq" id="WP_136380610.1">
    <property type="nucleotide sequence ID" value="NZ_SLUB01000033.1"/>
</dbReference>
<gene>
    <name evidence="2" type="ORF">E1I69_16205</name>
</gene>
<dbReference type="SMART" id="SM00914">
    <property type="entry name" value="IDEAL"/>
    <property type="match status" value="1"/>
</dbReference>
<dbReference type="STRING" id="1033734.GCA_000285535_00874"/>
<sequence length="78" mass="9355">MDHFNKEQKNEVVVIPQTPDEEMYEKVAEMVLIQSQASFKKEQLLKQIDESLINRDESLFMKLTKQYNMLLSQHHFLQ</sequence>
<reference evidence="2 3" key="1">
    <citation type="journal article" date="2019" name="Indoor Air">
        <title>Impacts of indoor surface finishes on bacterial viability.</title>
        <authorList>
            <person name="Hu J."/>
            <person name="Maamar S.B."/>
            <person name="Glawe A.J."/>
            <person name="Gottel N."/>
            <person name="Gilbert J.A."/>
            <person name="Hartmann E.M."/>
        </authorList>
    </citation>
    <scope>NUCLEOTIDE SEQUENCE [LARGE SCALE GENOMIC DNA]</scope>
    <source>
        <strain evidence="2 3">AF060A6</strain>
    </source>
</reference>
<name>A0A4S3PNM6_9BACI</name>
<dbReference type="InterPro" id="IPR014957">
    <property type="entry name" value="IDEAL_dom"/>
</dbReference>
<organism evidence="2 3">
    <name type="scientific">Bacillus timonensis</name>
    <dbReference type="NCBI Taxonomy" id="1033734"/>
    <lineage>
        <taxon>Bacteria</taxon>
        <taxon>Bacillati</taxon>
        <taxon>Bacillota</taxon>
        <taxon>Bacilli</taxon>
        <taxon>Bacillales</taxon>
        <taxon>Bacillaceae</taxon>
        <taxon>Bacillus</taxon>
    </lineage>
</organism>
<comment type="caution">
    <text evidence="2">The sequence shown here is derived from an EMBL/GenBank/DDBJ whole genome shotgun (WGS) entry which is preliminary data.</text>
</comment>
<feature type="domain" description="IDEAL" evidence="1">
    <location>
        <begin position="31"/>
        <end position="67"/>
    </location>
</feature>
<dbReference type="InterPro" id="IPR027393">
    <property type="entry name" value="Virus_scaffolding_prot_C"/>
</dbReference>
<proteinExistence type="predicted"/>
<protein>
    <submittedName>
        <fullName evidence="2">IDEAL domain-containing protein</fullName>
    </submittedName>
</protein>
<dbReference type="Gene3D" id="4.10.810.10">
    <property type="entry name" value="Virus Scaffolding Protein, Chain A"/>
    <property type="match status" value="1"/>
</dbReference>
<dbReference type="AlphaFoldDB" id="A0A4S3PNM6"/>
<dbReference type="OrthoDB" id="2881977at2"/>
<evidence type="ECO:0000313" key="3">
    <source>
        <dbReference type="Proteomes" id="UP000306477"/>
    </source>
</evidence>
<evidence type="ECO:0000313" key="2">
    <source>
        <dbReference type="EMBL" id="THE11181.1"/>
    </source>
</evidence>
<accession>A0A4S3PNM6</accession>
<evidence type="ECO:0000259" key="1">
    <source>
        <dbReference type="SMART" id="SM00914"/>
    </source>
</evidence>
<dbReference type="Pfam" id="PF08858">
    <property type="entry name" value="IDEAL"/>
    <property type="match status" value="1"/>
</dbReference>
<keyword evidence="3" id="KW-1185">Reference proteome</keyword>
<dbReference type="Proteomes" id="UP000306477">
    <property type="component" value="Unassembled WGS sequence"/>
</dbReference>
<dbReference type="EMBL" id="SLUB01000033">
    <property type="protein sequence ID" value="THE11181.1"/>
    <property type="molecule type" value="Genomic_DNA"/>
</dbReference>